<dbReference type="SUPFAM" id="SSF103088">
    <property type="entry name" value="OmpA-like"/>
    <property type="match status" value="1"/>
</dbReference>
<comment type="caution">
    <text evidence="6">The sequence shown here is derived from an EMBL/GenBank/DDBJ whole genome shotgun (WGS) entry which is preliminary data.</text>
</comment>
<proteinExistence type="predicted"/>
<dbReference type="RefSeq" id="WP_271889835.1">
    <property type="nucleotide sequence ID" value="NZ_JAQBIE010000019.1"/>
</dbReference>
<evidence type="ECO:0000259" key="5">
    <source>
        <dbReference type="PROSITE" id="PS51123"/>
    </source>
</evidence>
<gene>
    <name evidence="6" type="ORF">PAF17_14570</name>
</gene>
<dbReference type="InterPro" id="IPR036737">
    <property type="entry name" value="OmpA-like_sf"/>
</dbReference>
<dbReference type="PANTHER" id="PTHR30329">
    <property type="entry name" value="STATOR ELEMENT OF FLAGELLAR MOTOR COMPLEX"/>
    <property type="match status" value="1"/>
</dbReference>
<keyword evidence="3" id="KW-0998">Cell outer membrane</keyword>
<dbReference type="InterPro" id="IPR006664">
    <property type="entry name" value="OMP_bac"/>
</dbReference>
<reference evidence="6" key="1">
    <citation type="submission" date="2022-12" db="EMBL/GenBank/DDBJ databases">
        <title>Paracoccus onchidii sp. nov., isolated from a marine invertebrate from the South China Sea.</title>
        <authorList>
            <person name="Xu S."/>
            <person name="Liu Z."/>
            <person name="Xu Y."/>
        </authorList>
    </citation>
    <scope>NUCLEOTIDE SEQUENCE</scope>
    <source>
        <strain evidence="6">Z330</strain>
    </source>
</reference>
<dbReference type="InterPro" id="IPR050330">
    <property type="entry name" value="Bact_OuterMem_StrucFunc"/>
</dbReference>
<feature type="domain" description="OmpA-like" evidence="5">
    <location>
        <begin position="1"/>
        <end position="120"/>
    </location>
</feature>
<dbReference type="PANTHER" id="PTHR30329:SF21">
    <property type="entry name" value="LIPOPROTEIN YIAD-RELATED"/>
    <property type="match status" value="1"/>
</dbReference>
<dbReference type="CDD" id="cd07185">
    <property type="entry name" value="OmpA_C-like"/>
    <property type="match status" value="1"/>
</dbReference>
<dbReference type="InterPro" id="IPR006665">
    <property type="entry name" value="OmpA-like"/>
</dbReference>
<dbReference type="Gene3D" id="3.30.1330.60">
    <property type="entry name" value="OmpA-like domain"/>
    <property type="match status" value="1"/>
</dbReference>
<name>A0ABT4ZH85_9RHOB</name>
<dbReference type="PRINTS" id="PR01021">
    <property type="entry name" value="OMPADOMAIN"/>
</dbReference>
<accession>A0ABT4ZH85</accession>
<evidence type="ECO:0000256" key="3">
    <source>
        <dbReference type="ARBA" id="ARBA00023237"/>
    </source>
</evidence>
<organism evidence="6 7">
    <name type="scientific">Paracoccus onchidii</name>
    <dbReference type="NCBI Taxonomy" id="3017813"/>
    <lineage>
        <taxon>Bacteria</taxon>
        <taxon>Pseudomonadati</taxon>
        <taxon>Pseudomonadota</taxon>
        <taxon>Alphaproteobacteria</taxon>
        <taxon>Rhodobacterales</taxon>
        <taxon>Paracoccaceae</taxon>
        <taxon>Paracoccus</taxon>
    </lineage>
</organism>
<evidence type="ECO:0000313" key="6">
    <source>
        <dbReference type="EMBL" id="MDB6178719.1"/>
    </source>
</evidence>
<evidence type="ECO:0000313" key="7">
    <source>
        <dbReference type="Proteomes" id="UP001165641"/>
    </source>
</evidence>
<dbReference type="PROSITE" id="PS51123">
    <property type="entry name" value="OMPA_2"/>
    <property type="match status" value="1"/>
</dbReference>
<keyword evidence="7" id="KW-1185">Reference proteome</keyword>
<dbReference type="Pfam" id="PF00691">
    <property type="entry name" value="OmpA"/>
    <property type="match status" value="1"/>
</dbReference>
<dbReference type="Proteomes" id="UP001165641">
    <property type="component" value="Unassembled WGS sequence"/>
</dbReference>
<evidence type="ECO:0000256" key="2">
    <source>
        <dbReference type="ARBA" id="ARBA00023136"/>
    </source>
</evidence>
<dbReference type="EMBL" id="JAQBIE010000019">
    <property type="protein sequence ID" value="MDB6178719.1"/>
    <property type="molecule type" value="Genomic_DNA"/>
</dbReference>
<sequence>MLPVMGFAQDIGTVNFQFDSDQLDAEGRQQVEAIAQKLIAAQSYKPSVVIGYTDAVGSNAYNLDLGRRRAQTVANALIALGAPVDRIDHVESRGENELLVNVATAQRSNRRVTVTLDDMLAACRSYREIQLSQSNIGASLEQDLRQKLATAVQQYQSFAATGGNGPAYQMAGAAREDCGIAVGFDGGASRKLEYSKRCLCSYARLSVAMGG</sequence>
<evidence type="ECO:0000256" key="1">
    <source>
        <dbReference type="ARBA" id="ARBA00004442"/>
    </source>
</evidence>
<keyword evidence="2 4" id="KW-0472">Membrane</keyword>
<evidence type="ECO:0000256" key="4">
    <source>
        <dbReference type="PROSITE-ProRule" id="PRU00473"/>
    </source>
</evidence>
<comment type="subcellular location">
    <subcellularLocation>
        <location evidence="1">Cell outer membrane</location>
    </subcellularLocation>
</comment>
<protein>
    <submittedName>
        <fullName evidence="6">OmpA family protein</fullName>
    </submittedName>
</protein>